<evidence type="ECO:0000313" key="3">
    <source>
        <dbReference type="Proteomes" id="UP001066276"/>
    </source>
</evidence>
<feature type="region of interest" description="Disordered" evidence="1">
    <location>
        <begin position="35"/>
        <end position="55"/>
    </location>
</feature>
<dbReference type="AlphaFoldDB" id="A0AAV7PLA6"/>
<protein>
    <submittedName>
        <fullName evidence="2">Uncharacterized protein</fullName>
    </submittedName>
</protein>
<evidence type="ECO:0000313" key="2">
    <source>
        <dbReference type="EMBL" id="KAJ1128639.1"/>
    </source>
</evidence>
<accession>A0AAV7PLA6</accession>
<organism evidence="2 3">
    <name type="scientific">Pleurodeles waltl</name>
    <name type="common">Iberian ribbed newt</name>
    <dbReference type="NCBI Taxonomy" id="8319"/>
    <lineage>
        <taxon>Eukaryota</taxon>
        <taxon>Metazoa</taxon>
        <taxon>Chordata</taxon>
        <taxon>Craniata</taxon>
        <taxon>Vertebrata</taxon>
        <taxon>Euteleostomi</taxon>
        <taxon>Amphibia</taxon>
        <taxon>Batrachia</taxon>
        <taxon>Caudata</taxon>
        <taxon>Salamandroidea</taxon>
        <taxon>Salamandridae</taxon>
        <taxon>Pleurodelinae</taxon>
        <taxon>Pleurodeles</taxon>
    </lineage>
</organism>
<name>A0AAV7PLA6_PLEWA</name>
<proteinExistence type="predicted"/>
<sequence>MPSPGRFGLNRERRAGDRSGSVCALAATPGGVLDRDWGDHTERGRRPSSLWSRGLDSWGVPLRSRGGRPRGSLHLGRVSLLPRRRWGGR</sequence>
<keyword evidence="3" id="KW-1185">Reference proteome</keyword>
<feature type="compositionally biased region" description="Basic and acidic residues" evidence="1">
    <location>
        <begin position="35"/>
        <end position="45"/>
    </location>
</feature>
<gene>
    <name evidence="2" type="ORF">NDU88_007014</name>
</gene>
<comment type="caution">
    <text evidence="2">The sequence shown here is derived from an EMBL/GenBank/DDBJ whole genome shotgun (WGS) entry which is preliminary data.</text>
</comment>
<dbReference type="Proteomes" id="UP001066276">
    <property type="component" value="Chromosome 7"/>
</dbReference>
<dbReference type="EMBL" id="JANPWB010000011">
    <property type="protein sequence ID" value="KAJ1128639.1"/>
    <property type="molecule type" value="Genomic_DNA"/>
</dbReference>
<feature type="region of interest" description="Disordered" evidence="1">
    <location>
        <begin position="1"/>
        <end position="21"/>
    </location>
</feature>
<evidence type="ECO:0000256" key="1">
    <source>
        <dbReference type="SAM" id="MobiDB-lite"/>
    </source>
</evidence>
<reference evidence="2" key="1">
    <citation type="journal article" date="2022" name="bioRxiv">
        <title>Sequencing and chromosome-scale assembly of the giantPleurodeles waltlgenome.</title>
        <authorList>
            <person name="Brown T."/>
            <person name="Elewa A."/>
            <person name="Iarovenko S."/>
            <person name="Subramanian E."/>
            <person name="Araus A.J."/>
            <person name="Petzold A."/>
            <person name="Susuki M."/>
            <person name="Suzuki K.-i.T."/>
            <person name="Hayashi T."/>
            <person name="Toyoda A."/>
            <person name="Oliveira C."/>
            <person name="Osipova E."/>
            <person name="Leigh N.D."/>
            <person name="Simon A."/>
            <person name="Yun M.H."/>
        </authorList>
    </citation>
    <scope>NUCLEOTIDE SEQUENCE</scope>
    <source>
        <strain evidence="2">20211129_DDA</strain>
        <tissue evidence="2">Liver</tissue>
    </source>
</reference>